<dbReference type="AlphaFoldDB" id="A0A8J3USC9"/>
<reference evidence="1" key="1">
    <citation type="submission" date="2021-01" db="EMBL/GenBank/DDBJ databases">
        <title>Whole genome shotgun sequence of Planotetraspora silvatica NBRC 100141.</title>
        <authorList>
            <person name="Komaki H."/>
            <person name="Tamura T."/>
        </authorList>
    </citation>
    <scope>NUCLEOTIDE SEQUENCE</scope>
    <source>
        <strain evidence="1">NBRC 100141</strain>
    </source>
</reference>
<comment type="caution">
    <text evidence="1">The sequence shown here is derived from an EMBL/GenBank/DDBJ whole genome shotgun (WGS) entry which is preliminary data.</text>
</comment>
<keyword evidence="2" id="KW-1185">Reference proteome</keyword>
<proteinExistence type="predicted"/>
<dbReference type="EMBL" id="BOOQ01000062">
    <property type="protein sequence ID" value="GII51193.1"/>
    <property type="molecule type" value="Genomic_DNA"/>
</dbReference>
<evidence type="ECO:0000313" key="1">
    <source>
        <dbReference type="EMBL" id="GII51193.1"/>
    </source>
</evidence>
<gene>
    <name evidence="1" type="ORF">Psi02_76170</name>
</gene>
<organism evidence="1 2">
    <name type="scientific">Planotetraspora silvatica</name>
    <dbReference type="NCBI Taxonomy" id="234614"/>
    <lineage>
        <taxon>Bacteria</taxon>
        <taxon>Bacillati</taxon>
        <taxon>Actinomycetota</taxon>
        <taxon>Actinomycetes</taxon>
        <taxon>Streptosporangiales</taxon>
        <taxon>Streptosporangiaceae</taxon>
        <taxon>Planotetraspora</taxon>
    </lineage>
</organism>
<sequence>MAGFSRRSPQALERRHDAPWAWARNRARTRAWVYLQPPKNSGSGTIAAIQDAMCMNSAIESHLL</sequence>
<evidence type="ECO:0000313" key="2">
    <source>
        <dbReference type="Proteomes" id="UP000644610"/>
    </source>
</evidence>
<accession>A0A8J3USC9</accession>
<name>A0A8J3USC9_9ACTN</name>
<protein>
    <submittedName>
        <fullName evidence="1">Uncharacterized protein</fullName>
    </submittedName>
</protein>
<dbReference type="Proteomes" id="UP000644610">
    <property type="component" value="Unassembled WGS sequence"/>
</dbReference>